<gene>
    <name evidence="1" type="ORF">E2C01_101257</name>
</gene>
<keyword evidence="2" id="KW-1185">Reference proteome</keyword>
<dbReference type="Proteomes" id="UP000324222">
    <property type="component" value="Unassembled WGS sequence"/>
</dbReference>
<protein>
    <submittedName>
        <fullName evidence="1">Uncharacterized protein</fullName>
    </submittedName>
</protein>
<dbReference type="AlphaFoldDB" id="A0A5B7KK00"/>
<accession>A0A5B7KK00</accession>
<name>A0A5B7KK00_PORTR</name>
<evidence type="ECO:0000313" key="2">
    <source>
        <dbReference type="Proteomes" id="UP000324222"/>
    </source>
</evidence>
<sequence>MTARHGTPGRLHDVPVVAAPVSVTAERPVLMEGTVNIFITSTEVVGSGQCWANDENNRTPSSDGTAMKVMKVYMTFRQRHPPASVTEGPVLMEGTVNAQNAGTFSSPPQRTRNCSVISPSCHPPSQTYPLRQTIFIQLTLLILFLYP</sequence>
<organism evidence="1 2">
    <name type="scientific">Portunus trituberculatus</name>
    <name type="common">Swimming crab</name>
    <name type="synonym">Neptunus trituberculatus</name>
    <dbReference type="NCBI Taxonomy" id="210409"/>
    <lineage>
        <taxon>Eukaryota</taxon>
        <taxon>Metazoa</taxon>
        <taxon>Ecdysozoa</taxon>
        <taxon>Arthropoda</taxon>
        <taxon>Crustacea</taxon>
        <taxon>Multicrustacea</taxon>
        <taxon>Malacostraca</taxon>
        <taxon>Eumalacostraca</taxon>
        <taxon>Eucarida</taxon>
        <taxon>Decapoda</taxon>
        <taxon>Pleocyemata</taxon>
        <taxon>Brachyura</taxon>
        <taxon>Eubrachyura</taxon>
        <taxon>Portunoidea</taxon>
        <taxon>Portunidae</taxon>
        <taxon>Portuninae</taxon>
        <taxon>Portunus</taxon>
    </lineage>
</organism>
<comment type="caution">
    <text evidence="1">The sequence shown here is derived from an EMBL/GenBank/DDBJ whole genome shotgun (WGS) entry which is preliminary data.</text>
</comment>
<dbReference type="EMBL" id="VSRR010146355">
    <property type="protein sequence ID" value="MPD05509.1"/>
    <property type="molecule type" value="Genomic_DNA"/>
</dbReference>
<reference evidence="1 2" key="1">
    <citation type="submission" date="2019-05" db="EMBL/GenBank/DDBJ databases">
        <title>Another draft genome of Portunus trituberculatus and its Hox gene families provides insights of decapod evolution.</title>
        <authorList>
            <person name="Jeong J.-H."/>
            <person name="Song I."/>
            <person name="Kim S."/>
            <person name="Choi T."/>
            <person name="Kim D."/>
            <person name="Ryu S."/>
            <person name="Kim W."/>
        </authorList>
    </citation>
    <scope>NUCLEOTIDE SEQUENCE [LARGE SCALE GENOMIC DNA]</scope>
    <source>
        <tissue evidence="1">Muscle</tissue>
    </source>
</reference>
<proteinExistence type="predicted"/>
<evidence type="ECO:0000313" key="1">
    <source>
        <dbReference type="EMBL" id="MPD05509.1"/>
    </source>
</evidence>